<keyword evidence="3" id="KW-1185">Reference proteome</keyword>
<protein>
    <submittedName>
        <fullName evidence="2">Transposase</fullName>
    </submittedName>
</protein>
<feature type="domain" description="Transposase IS204/IS1001/IS1096/IS1165 DDE" evidence="1">
    <location>
        <begin position="2"/>
        <end position="121"/>
    </location>
</feature>
<dbReference type="RefSeq" id="WP_301638660.1">
    <property type="nucleotide sequence ID" value="NZ_JADYTN010000039.1"/>
</dbReference>
<evidence type="ECO:0000313" key="2">
    <source>
        <dbReference type="EMBL" id="MCF2564786.1"/>
    </source>
</evidence>
<dbReference type="Proteomes" id="UP001200470">
    <property type="component" value="Unassembled WGS sequence"/>
</dbReference>
<proteinExistence type="predicted"/>
<accession>A0ABS9CLJ6</accession>
<evidence type="ECO:0000259" key="1">
    <source>
        <dbReference type="Pfam" id="PF01610"/>
    </source>
</evidence>
<feature type="non-terminal residue" evidence="2">
    <location>
        <position position="1"/>
    </location>
</feature>
<gene>
    <name evidence="2" type="ORF">I6E12_11835</name>
</gene>
<evidence type="ECO:0000313" key="3">
    <source>
        <dbReference type="Proteomes" id="UP001200470"/>
    </source>
</evidence>
<comment type="caution">
    <text evidence="2">The sequence shown here is derived from an EMBL/GenBank/DDBJ whole genome shotgun (WGS) entry which is preliminary data.</text>
</comment>
<dbReference type="EMBL" id="JADYTN010000039">
    <property type="protein sequence ID" value="MCF2564786.1"/>
    <property type="molecule type" value="Genomic_DNA"/>
</dbReference>
<dbReference type="Pfam" id="PF01610">
    <property type="entry name" value="DDE_Tnp_ISL3"/>
    <property type="match status" value="1"/>
</dbReference>
<dbReference type="InterPro" id="IPR002560">
    <property type="entry name" value="Transposase_DDE"/>
</dbReference>
<sequence>LMMSPEKWTDTQKERAEILFREFPDIKTAFSLTHTLRMIFSQSCTKEQGAVSLHSCYSKVGEFGNKAFNDIAAAMYDREDKILNYFVNRSTNVSAESLNAKIKHFRAQLRGIIDRKCFLFRLMKIYA</sequence>
<organism evidence="2 3">
    <name type="scientific">Xylanibacter brevis</name>
    <dbReference type="NCBI Taxonomy" id="83231"/>
    <lineage>
        <taxon>Bacteria</taxon>
        <taxon>Pseudomonadati</taxon>
        <taxon>Bacteroidota</taxon>
        <taxon>Bacteroidia</taxon>
        <taxon>Bacteroidales</taxon>
        <taxon>Prevotellaceae</taxon>
        <taxon>Xylanibacter</taxon>
    </lineage>
</organism>
<name>A0ABS9CLJ6_9BACT</name>
<reference evidence="2 3" key="1">
    <citation type="submission" date="2020-12" db="EMBL/GenBank/DDBJ databases">
        <title>Whole genome sequences of gut porcine anaerobes.</title>
        <authorList>
            <person name="Kubasova T."/>
            <person name="Jahodarova E."/>
            <person name="Rychlik I."/>
        </authorList>
    </citation>
    <scope>NUCLEOTIDE SEQUENCE [LARGE SCALE GENOMIC DNA]</scope>
    <source>
        <strain evidence="2 3">An925</strain>
    </source>
</reference>